<keyword evidence="3" id="KW-0597">Phosphoprotein</keyword>
<evidence type="ECO:0000256" key="8">
    <source>
        <dbReference type="SAM" id="Phobius"/>
    </source>
</evidence>
<evidence type="ECO:0000259" key="9">
    <source>
        <dbReference type="PROSITE" id="PS50109"/>
    </source>
</evidence>
<feature type="transmembrane region" description="Helical" evidence="8">
    <location>
        <begin position="74"/>
        <end position="94"/>
    </location>
</feature>
<keyword evidence="11" id="KW-1185">Reference proteome</keyword>
<dbReference type="PANTHER" id="PTHR44936:SF9">
    <property type="entry name" value="SENSOR PROTEIN CREC"/>
    <property type="match status" value="1"/>
</dbReference>
<feature type="transmembrane region" description="Helical" evidence="8">
    <location>
        <begin position="12"/>
        <end position="34"/>
    </location>
</feature>
<evidence type="ECO:0000313" key="10">
    <source>
        <dbReference type="EMBL" id="MBF4764134.1"/>
    </source>
</evidence>
<feature type="domain" description="Histidine kinase" evidence="9">
    <location>
        <begin position="280"/>
        <end position="477"/>
    </location>
</feature>
<protein>
    <recommendedName>
        <fullName evidence="2">histidine kinase</fullName>
        <ecNumber evidence="2">2.7.13.3</ecNumber>
    </recommendedName>
</protein>
<proteinExistence type="predicted"/>
<dbReference type="InterPro" id="IPR004358">
    <property type="entry name" value="Sig_transdc_His_kin-like_C"/>
</dbReference>
<organism evidence="10 11">
    <name type="scientific">Nocardioides islandensis</name>
    <dbReference type="NCBI Taxonomy" id="433663"/>
    <lineage>
        <taxon>Bacteria</taxon>
        <taxon>Bacillati</taxon>
        <taxon>Actinomycetota</taxon>
        <taxon>Actinomycetes</taxon>
        <taxon>Propionibacteriales</taxon>
        <taxon>Nocardioidaceae</taxon>
        <taxon>Nocardioides</taxon>
    </lineage>
</organism>
<dbReference type="InterPro" id="IPR005467">
    <property type="entry name" value="His_kinase_dom"/>
</dbReference>
<dbReference type="EMBL" id="JADKPN010000007">
    <property type="protein sequence ID" value="MBF4764134.1"/>
    <property type="molecule type" value="Genomic_DNA"/>
</dbReference>
<feature type="region of interest" description="Disordered" evidence="7">
    <location>
        <begin position="472"/>
        <end position="494"/>
    </location>
</feature>
<dbReference type="Gene3D" id="3.30.565.10">
    <property type="entry name" value="Histidine kinase-like ATPase, C-terminal domain"/>
    <property type="match status" value="1"/>
</dbReference>
<name>A0A930VAV4_9ACTN</name>
<keyword evidence="6" id="KW-0902">Two-component regulatory system</keyword>
<dbReference type="SUPFAM" id="SSF55874">
    <property type="entry name" value="ATPase domain of HSP90 chaperone/DNA topoisomerase II/histidine kinase"/>
    <property type="match status" value="1"/>
</dbReference>
<keyword evidence="5 10" id="KW-0418">Kinase</keyword>
<evidence type="ECO:0000256" key="5">
    <source>
        <dbReference type="ARBA" id="ARBA00022777"/>
    </source>
</evidence>
<dbReference type="PROSITE" id="PS50109">
    <property type="entry name" value="HIS_KIN"/>
    <property type="match status" value="1"/>
</dbReference>
<dbReference type="AlphaFoldDB" id="A0A930VAV4"/>
<evidence type="ECO:0000256" key="3">
    <source>
        <dbReference type="ARBA" id="ARBA00022553"/>
    </source>
</evidence>
<keyword evidence="4" id="KW-0808">Transferase</keyword>
<dbReference type="PANTHER" id="PTHR44936">
    <property type="entry name" value="SENSOR PROTEIN CREC"/>
    <property type="match status" value="1"/>
</dbReference>
<dbReference type="EC" id="2.7.13.3" evidence="2"/>
<feature type="transmembrane region" description="Helical" evidence="8">
    <location>
        <begin position="167"/>
        <end position="187"/>
    </location>
</feature>
<keyword evidence="8" id="KW-1133">Transmembrane helix</keyword>
<feature type="transmembrane region" description="Helical" evidence="8">
    <location>
        <begin position="136"/>
        <end position="155"/>
    </location>
</feature>
<evidence type="ECO:0000256" key="2">
    <source>
        <dbReference type="ARBA" id="ARBA00012438"/>
    </source>
</evidence>
<feature type="transmembrane region" description="Helical" evidence="8">
    <location>
        <begin position="199"/>
        <end position="218"/>
    </location>
</feature>
<dbReference type="Proteomes" id="UP000640489">
    <property type="component" value="Unassembled WGS sequence"/>
</dbReference>
<feature type="transmembrane region" description="Helical" evidence="8">
    <location>
        <begin position="230"/>
        <end position="251"/>
    </location>
</feature>
<evidence type="ECO:0000256" key="7">
    <source>
        <dbReference type="SAM" id="MobiDB-lite"/>
    </source>
</evidence>
<dbReference type="InterPro" id="IPR050980">
    <property type="entry name" value="2C_sensor_his_kinase"/>
</dbReference>
<feature type="transmembrane region" description="Helical" evidence="8">
    <location>
        <begin position="46"/>
        <end position="68"/>
    </location>
</feature>
<sequence>MTSARVPGDAWSWRHTSLIVAVVLTPVIGIGMIAADGDLFVATVDLDALIVSPAALLAAFACYATWWIDRRQGLAWATIGLAALGFQELVRGALQRVTSGPVPSIHVLAADVSAALVVVVAIALGHQVGRTLDPAAVGFGVGALVAGCRLAWFGTDPAVGLHVQRGLSSAAYVVTVALVAGLLWWGAGLTPRIGSIPPWVRQRTAFAIAAVGVAHLALFMGDGSPTARTVVVLGDVVGAVLLVTTYLALFIRVVGTARQSYSNLGDELLRARRADRKHRARMHEINATIAGITSASRLLLSTHEISAERRTTLQGMVTSELARLERLVAPPSADATSSRSTDLDATIGPLVVSHQARGRRISWAPSGHRVLANRDAVAEVINVLLDNAATHARSEAEVLVTPKGGYVQVVVHDDGPGVDRSLLGRVFDWGVRGPRSTGQGIGLNIARELARQQGGSLDLIDDRSGGATFVLDLPRDPGGPGGTGSQVEDTPLTA</sequence>
<comment type="caution">
    <text evidence="10">The sequence shown here is derived from an EMBL/GenBank/DDBJ whole genome shotgun (WGS) entry which is preliminary data.</text>
</comment>
<dbReference type="PRINTS" id="PR00344">
    <property type="entry name" value="BCTRLSENSOR"/>
</dbReference>
<accession>A0A930VAV4</accession>
<feature type="compositionally biased region" description="Polar residues" evidence="7">
    <location>
        <begin position="485"/>
        <end position="494"/>
    </location>
</feature>
<dbReference type="InterPro" id="IPR036890">
    <property type="entry name" value="HATPase_C_sf"/>
</dbReference>
<comment type="catalytic activity">
    <reaction evidence="1">
        <text>ATP + protein L-histidine = ADP + protein N-phospho-L-histidine.</text>
        <dbReference type="EC" id="2.7.13.3"/>
    </reaction>
</comment>
<evidence type="ECO:0000256" key="6">
    <source>
        <dbReference type="ARBA" id="ARBA00023012"/>
    </source>
</evidence>
<dbReference type="Pfam" id="PF02518">
    <property type="entry name" value="HATPase_c"/>
    <property type="match status" value="1"/>
</dbReference>
<evidence type="ECO:0000313" key="11">
    <source>
        <dbReference type="Proteomes" id="UP000640489"/>
    </source>
</evidence>
<reference evidence="10" key="1">
    <citation type="submission" date="2020-11" db="EMBL/GenBank/DDBJ databases">
        <title>Nocardioides sp. nov., isolated from Soil of Cynanchum wilfordii Hemsley rhizosphere.</title>
        <authorList>
            <person name="Lee J.-S."/>
            <person name="Suh M.K."/>
            <person name="Kim J.-S."/>
        </authorList>
    </citation>
    <scope>NUCLEOTIDE SEQUENCE</scope>
    <source>
        <strain evidence="10">KCTC 19275</strain>
    </source>
</reference>
<keyword evidence="8" id="KW-0812">Transmembrane</keyword>
<dbReference type="RefSeq" id="WP_194707301.1">
    <property type="nucleotide sequence ID" value="NZ_JADKPN010000007.1"/>
</dbReference>
<evidence type="ECO:0000256" key="1">
    <source>
        <dbReference type="ARBA" id="ARBA00000085"/>
    </source>
</evidence>
<dbReference type="InterPro" id="IPR003594">
    <property type="entry name" value="HATPase_dom"/>
</dbReference>
<gene>
    <name evidence="10" type="ORF">ISU07_13450</name>
</gene>
<dbReference type="GO" id="GO:0000160">
    <property type="term" value="P:phosphorelay signal transduction system"/>
    <property type="evidence" value="ECO:0007669"/>
    <property type="project" value="UniProtKB-KW"/>
</dbReference>
<evidence type="ECO:0000256" key="4">
    <source>
        <dbReference type="ARBA" id="ARBA00022679"/>
    </source>
</evidence>
<dbReference type="SMART" id="SM00387">
    <property type="entry name" value="HATPase_c"/>
    <property type="match status" value="1"/>
</dbReference>
<feature type="transmembrane region" description="Helical" evidence="8">
    <location>
        <begin position="106"/>
        <end position="124"/>
    </location>
</feature>
<dbReference type="GO" id="GO:0004673">
    <property type="term" value="F:protein histidine kinase activity"/>
    <property type="evidence" value="ECO:0007669"/>
    <property type="project" value="UniProtKB-EC"/>
</dbReference>
<keyword evidence="8" id="KW-0472">Membrane</keyword>